<keyword evidence="3" id="KW-1185">Reference proteome</keyword>
<feature type="transmembrane region" description="Helical" evidence="1">
    <location>
        <begin position="132"/>
        <end position="152"/>
    </location>
</feature>
<keyword evidence="1" id="KW-1133">Transmembrane helix</keyword>
<protein>
    <recommendedName>
        <fullName evidence="4">Alcohol dehydrogenase-like C-terminal domain-containing protein</fullName>
    </recommendedName>
</protein>
<dbReference type="Proteomes" id="UP001311799">
    <property type="component" value="Unassembled WGS sequence"/>
</dbReference>
<dbReference type="EMBL" id="JAWDEY010000022">
    <property type="protein sequence ID" value="KAK6588782.1"/>
    <property type="molecule type" value="Genomic_DNA"/>
</dbReference>
<name>A0AAV9XVZ4_9CRYT</name>
<evidence type="ECO:0000313" key="2">
    <source>
        <dbReference type="EMBL" id="KAK6588782.1"/>
    </source>
</evidence>
<evidence type="ECO:0008006" key="4">
    <source>
        <dbReference type="Google" id="ProtNLM"/>
    </source>
</evidence>
<keyword evidence="1" id="KW-0472">Membrane</keyword>
<proteinExistence type="predicted"/>
<organism evidence="2 3">
    <name type="scientific">Cryptosporidium xiaoi</name>
    <dbReference type="NCBI Taxonomy" id="659607"/>
    <lineage>
        <taxon>Eukaryota</taxon>
        <taxon>Sar</taxon>
        <taxon>Alveolata</taxon>
        <taxon>Apicomplexa</taxon>
        <taxon>Conoidasida</taxon>
        <taxon>Coccidia</taxon>
        <taxon>Eucoccidiorida</taxon>
        <taxon>Eimeriorina</taxon>
        <taxon>Cryptosporidiidae</taxon>
        <taxon>Cryptosporidium</taxon>
    </lineage>
</organism>
<sequence>MSFYFRETKYFVEVFVCSYFQKIIKKLFDSSSLINISIVKIIDVEPTNGNEFVTRGKFAFYIPEESHLKPALGDKLWVSSKNLINYFDTNTNKPNITDACNNLLRIITWYLSWNPTLEFPTSRCNMANNSPFPICIVSSSLILGYLLGYPYFLRNMPVTILVFDGKDIETLTETRKEYSDSIKMIAFSDVSSTIKEIMGFTQELGFSSIVIGPLPKISEDIILKIVLGSISVNGTIVSFQKIEHLSDFECSVLFQKKCNLIFSGLNLNPINWISKLFDENYSDMKNMDLFKTMLEDSIYEDGTTKVGNELAYALAKSF</sequence>
<accession>A0AAV9XVZ4</accession>
<dbReference type="AlphaFoldDB" id="A0AAV9XVZ4"/>
<keyword evidence="1" id="KW-0812">Transmembrane</keyword>
<evidence type="ECO:0000256" key="1">
    <source>
        <dbReference type="SAM" id="Phobius"/>
    </source>
</evidence>
<comment type="caution">
    <text evidence="2">The sequence shown here is derived from an EMBL/GenBank/DDBJ whole genome shotgun (WGS) entry which is preliminary data.</text>
</comment>
<evidence type="ECO:0000313" key="3">
    <source>
        <dbReference type="Proteomes" id="UP001311799"/>
    </source>
</evidence>
<gene>
    <name evidence="2" type="ORF">RS030_2228</name>
</gene>
<reference evidence="2 3" key="1">
    <citation type="submission" date="2023-10" db="EMBL/GenBank/DDBJ databases">
        <title>Comparative genomics analysis reveals potential genetic determinants of host preference in Cryptosporidium xiaoi.</title>
        <authorList>
            <person name="Xiao L."/>
            <person name="Li J."/>
        </authorList>
    </citation>
    <scope>NUCLEOTIDE SEQUENCE [LARGE SCALE GENOMIC DNA]</scope>
    <source>
        <strain evidence="2 3">52996</strain>
    </source>
</reference>